<keyword evidence="1" id="KW-0472">Membrane</keyword>
<organism evidence="2 3">
    <name type="scientific">Malonomonas rubra DSM 5091</name>
    <dbReference type="NCBI Taxonomy" id="1122189"/>
    <lineage>
        <taxon>Bacteria</taxon>
        <taxon>Pseudomonadati</taxon>
        <taxon>Thermodesulfobacteriota</taxon>
        <taxon>Desulfuromonadia</taxon>
        <taxon>Desulfuromonadales</taxon>
        <taxon>Geopsychrobacteraceae</taxon>
        <taxon>Malonomonas</taxon>
    </lineage>
</organism>
<evidence type="ECO:0000256" key="1">
    <source>
        <dbReference type="SAM" id="Phobius"/>
    </source>
</evidence>
<keyword evidence="1" id="KW-0812">Transmembrane</keyword>
<dbReference type="Proteomes" id="UP000184171">
    <property type="component" value="Unassembled WGS sequence"/>
</dbReference>
<dbReference type="NCBIfam" id="TIGR02532">
    <property type="entry name" value="IV_pilin_GFxxxE"/>
    <property type="match status" value="1"/>
</dbReference>
<name>A0A1M6G544_MALRU</name>
<gene>
    <name evidence="2" type="ORF">SAMN02745165_01412</name>
</gene>
<dbReference type="SUPFAM" id="SSF54523">
    <property type="entry name" value="Pili subunits"/>
    <property type="match status" value="1"/>
</dbReference>
<evidence type="ECO:0000313" key="2">
    <source>
        <dbReference type="EMBL" id="SHJ05023.1"/>
    </source>
</evidence>
<dbReference type="PANTHER" id="PTHR30093">
    <property type="entry name" value="GENERAL SECRETION PATHWAY PROTEIN G"/>
    <property type="match status" value="1"/>
</dbReference>
<dbReference type="Pfam" id="PF07963">
    <property type="entry name" value="N_methyl"/>
    <property type="match status" value="1"/>
</dbReference>
<dbReference type="RefSeq" id="WP_072907217.1">
    <property type="nucleotide sequence ID" value="NZ_FQZT01000004.1"/>
</dbReference>
<keyword evidence="3" id="KW-1185">Reference proteome</keyword>
<dbReference type="EMBL" id="FQZT01000004">
    <property type="protein sequence ID" value="SHJ05023.1"/>
    <property type="molecule type" value="Genomic_DNA"/>
</dbReference>
<dbReference type="STRING" id="1122189.SAMN02745165_01412"/>
<dbReference type="PANTHER" id="PTHR30093:SF47">
    <property type="entry name" value="TYPE IV PILUS NON-CORE MINOR PILIN PILE"/>
    <property type="match status" value="1"/>
</dbReference>
<evidence type="ECO:0000313" key="3">
    <source>
        <dbReference type="Proteomes" id="UP000184171"/>
    </source>
</evidence>
<feature type="transmembrane region" description="Helical" evidence="1">
    <location>
        <begin position="20"/>
        <end position="40"/>
    </location>
</feature>
<dbReference type="InterPro" id="IPR012902">
    <property type="entry name" value="N_methyl_site"/>
</dbReference>
<sequence>MQSEPQKNERQQGFTLIELLLVIAILATLAAISVPIYSTYIQNIRIKLLHQTLRNMEQTILLYEQEHGQLPETLEEIGLNLLDPWGNPFQYISIRGKPLTGKGKVTPRKDKSLHPLNSDFDLWSMGPDGKTALPLTAKASHDDIIRAGDGSFIGTAEDY</sequence>
<proteinExistence type="predicted"/>
<protein>
    <submittedName>
        <fullName evidence="2">General secretion pathway protein G</fullName>
    </submittedName>
</protein>
<dbReference type="AlphaFoldDB" id="A0A1M6G544"/>
<keyword evidence="1" id="KW-1133">Transmembrane helix</keyword>
<dbReference type="PROSITE" id="PS00409">
    <property type="entry name" value="PROKAR_NTER_METHYL"/>
    <property type="match status" value="1"/>
</dbReference>
<reference evidence="2 3" key="1">
    <citation type="submission" date="2016-11" db="EMBL/GenBank/DDBJ databases">
        <authorList>
            <person name="Jaros S."/>
            <person name="Januszkiewicz K."/>
            <person name="Wedrychowicz H."/>
        </authorList>
    </citation>
    <scope>NUCLEOTIDE SEQUENCE [LARGE SCALE GENOMIC DNA]</scope>
    <source>
        <strain evidence="2 3">DSM 5091</strain>
    </source>
</reference>
<accession>A0A1M6G544</accession>
<dbReference type="Gene3D" id="3.30.700.10">
    <property type="entry name" value="Glycoprotein, Type 4 Pilin"/>
    <property type="match status" value="1"/>
</dbReference>
<dbReference type="OrthoDB" id="5296638at2"/>
<dbReference type="InterPro" id="IPR045584">
    <property type="entry name" value="Pilin-like"/>
</dbReference>